<name>T0Z974_9ZZZZ</name>
<dbReference type="EMBL" id="AUZZ01007630">
    <property type="protein sequence ID" value="EQD41578.1"/>
    <property type="molecule type" value="Genomic_DNA"/>
</dbReference>
<evidence type="ECO:0000313" key="1">
    <source>
        <dbReference type="EMBL" id="EQD41578.1"/>
    </source>
</evidence>
<feature type="non-terminal residue" evidence="1">
    <location>
        <position position="1"/>
    </location>
</feature>
<dbReference type="Pfam" id="PF04519">
    <property type="entry name" value="Bactofilin"/>
    <property type="match status" value="1"/>
</dbReference>
<comment type="caution">
    <text evidence="1">The sequence shown here is derived from an EMBL/GenBank/DDBJ whole genome shotgun (WGS) entry which is preliminary data.</text>
</comment>
<reference evidence="1" key="1">
    <citation type="submission" date="2013-08" db="EMBL/GenBank/DDBJ databases">
        <authorList>
            <person name="Mendez C."/>
            <person name="Richter M."/>
            <person name="Ferrer M."/>
            <person name="Sanchez J."/>
        </authorList>
    </citation>
    <scope>NUCLEOTIDE SEQUENCE</scope>
</reference>
<dbReference type="PANTHER" id="PTHR35024">
    <property type="entry name" value="HYPOTHETICAL CYTOSOLIC PROTEIN"/>
    <property type="match status" value="1"/>
</dbReference>
<proteinExistence type="predicted"/>
<gene>
    <name evidence="1" type="ORF">B2A_10599</name>
</gene>
<organism evidence="1">
    <name type="scientific">mine drainage metagenome</name>
    <dbReference type="NCBI Taxonomy" id="410659"/>
    <lineage>
        <taxon>unclassified sequences</taxon>
        <taxon>metagenomes</taxon>
        <taxon>ecological metagenomes</taxon>
    </lineage>
</organism>
<reference evidence="1" key="2">
    <citation type="journal article" date="2014" name="ISME J.">
        <title>Microbial stratification in low pH oxic and suboxic macroscopic growths along an acid mine drainage.</title>
        <authorList>
            <person name="Mendez-Garcia C."/>
            <person name="Mesa V."/>
            <person name="Sprenger R.R."/>
            <person name="Richter M."/>
            <person name="Diez M.S."/>
            <person name="Solano J."/>
            <person name="Bargiela R."/>
            <person name="Golyshina O.V."/>
            <person name="Manteca A."/>
            <person name="Ramos J.L."/>
            <person name="Gallego J.R."/>
            <person name="Llorente I."/>
            <person name="Martins Dos Santos V.A."/>
            <person name="Jensen O.N."/>
            <person name="Pelaez A.I."/>
            <person name="Sanchez J."/>
            <person name="Ferrer M."/>
        </authorList>
    </citation>
    <scope>NUCLEOTIDE SEQUENCE</scope>
</reference>
<dbReference type="PANTHER" id="PTHR35024:SF4">
    <property type="entry name" value="POLYMER-FORMING CYTOSKELETAL PROTEIN"/>
    <property type="match status" value="1"/>
</dbReference>
<protein>
    <submittedName>
        <fullName evidence="1">Protein containing DUF583</fullName>
    </submittedName>
</protein>
<dbReference type="InterPro" id="IPR007607">
    <property type="entry name" value="BacA/B"/>
</dbReference>
<accession>T0Z974</accession>
<sequence>EIRFHGGLHLDGRMQGNILADSEPSLLVVSQGATVEGEIHVQEVVIHGEIKGNVYAETRLELGETAQVTGDVHYGAITVSMGATVNGQLIHEPNQRKLLEHRKAPEPS</sequence>
<dbReference type="AlphaFoldDB" id="T0Z974"/>